<keyword evidence="2" id="KW-1185">Reference proteome</keyword>
<dbReference type="GO" id="GO:0004180">
    <property type="term" value="F:carboxypeptidase activity"/>
    <property type="evidence" value="ECO:0007669"/>
    <property type="project" value="UniProtKB-KW"/>
</dbReference>
<evidence type="ECO:0000313" key="2">
    <source>
        <dbReference type="Proteomes" id="UP000190868"/>
    </source>
</evidence>
<sequence length="114" mass="13310">MSLGKEQELFMKDVEKLLHYIHTNGYSVRGGELLRTKEQQEIYLKTGKSKTNNSNHLIKCAIDLFIFKEGNWLTNKDDLKEIGAFWESLTPINKWGGNYKNFTDCPHFERRVNG</sequence>
<dbReference type="KEGG" id="cpin:CPIN18020_0306"/>
<dbReference type="Proteomes" id="UP000190868">
    <property type="component" value="Chromosome"/>
</dbReference>
<name>A0A1S6U619_9BACT</name>
<dbReference type="GeneID" id="56565944"/>
<proteinExistence type="predicted"/>
<dbReference type="Pfam" id="PF13539">
    <property type="entry name" value="Peptidase_M15_4"/>
    <property type="match status" value="1"/>
</dbReference>
<dbReference type="RefSeq" id="WP_078422862.1">
    <property type="nucleotide sequence ID" value="NZ_CP017018.1"/>
</dbReference>
<evidence type="ECO:0000313" key="1">
    <source>
        <dbReference type="EMBL" id="AQW87132.1"/>
    </source>
</evidence>
<keyword evidence="1" id="KW-0378">Hydrolase</keyword>
<dbReference type="InterPro" id="IPR009045">
    <property type="entry name" value="Zn_M74/Hedgehog-like"/>
</dbReference>
<organism evidence="1 2">
    <name type="scientific">Campylobacter pinnipediorum subsp. caledonicus</name>
    <dbReference type="NCBI Taxonomy" id="1874362"/>
    <lineage>
        <taxon>Bacteria</taxon>
        <taxon>Pseudomonadati</taxon>
        <taxon>Campylobacterota</taxon>
        <taxon>Epsilonproteobacteria</taxon>
        <taxon>Campylobacterales</taxon>
        <taxon>Campylobacteraceae</taxon>
        <taxon>Campylobacter</taxon>
    </lineage>
</organism>
<reference evidence="2" key="1">
    <citation type="submission" date="2016-09" db="EMBL/GenBank/DDBJ databases">
        <title>Comparative genomics of the Campylobacter concisus group.</title>
        <authorList>
            <person name="Miller W.G."/>
            <person name="Yee E."/>
            <person name="Chapman M.H."/>
            <person name="Huynh S."/>
            <person name="Bono J.L."/>
            <person name="On S.L.W."/>
            <person name="StLeger J."/>
            <person name="Foster G."/>
            <person name="Parker C.T."/>
        </authorList>
    </citation>
    <scope>NUCLEOTIDE SEQUENCE [LARGE SCALE GENOMIC DNA]</scope>
    <source>
        <strain evidence="2">RM18021</strain>
    </source>
</reference>
<dbReference type="AlphaFoldDB" id="A0A1S6U619"/>
<dbReference type="InterPro" id="IPR039561">
    <property type="entry name" value="Peptidase_M15C"/>
</dbReference>
<dbReference type="EMBL" id="CP017258">
    <property type="protein sequence ID" value="AQW87132.1"/>
    <property type="molecule type" value="Genomic_DNA"/>
</dbReference>
<protein>
    <submittedName>
        <fullName evidence="1">Putative D-alanyl-D-alanine carboxypeptidase VanY</fullName>
    </submittedName>
</protein>
<keyword evidence="1" id="KW-0645">Protease</keyword>
<keyword evidence="1" id="KW-0121">Carboxypeptidase</keyword>
<dbReference type="SUPFAM" id="SSF55166">
    <property type="entry name" value="Hedgehog/DD-peptidase"/>
    <property type="match status" value="1"/>
</dbReference>
<dbReference type="Gene3D" id="3.30.1380.10">
    <property type="match status" value="1"/>
</dbReference>
<accession>A0A1S6U619</accession>
<gene>
    <name evidence="1" type="ORF">CPIN18021_0285</name>
</gene>